<comment type="caution">
    <text evidence="2">The sequence shown here is derived from an EMBL/GenBank/DDBJ whole genome shotgun (WGS) entry which is preliminary data.</text>
</comment>
<feature type="domain" description="Mandelate racemase/muconate lactonizing enzyme C-terminal" evidence="1">
    <location>
        <begin position="140"/>
        <end position="245"/>
    </location>
</feature>
<dbReference type="EMBL" id="CAJVAS010000003">
    <property type="protein sequence ID" value="CAG7608949.1"/>
    <property type="molecule type" value="Genomic_DNA"/>
</dbReference>
<evidence type="ECO:0000313" key="3">
    <source>
        <dbReference type="Proteomes" id="UP000693672"/>
    </source>
</evidence>
<dbReference type="Pfam" id="PF13378">
    <property type="entry name" value="MR_MLE_C"/>
    <property type="match status" value="1"/>
</dbReference>
<dbReference type="InterPro" id="IPR013342">
    <property type="entry name" value="Mandelate_racemase_C"/>
</dbReference>
<dbReference type="GO" id="GO:0043748">
    <property type="term" value="F:O-succinylbenzoate synthase activity"/>
    <property type="evidence" value="ECO:0007669"/>
    <property type="project" value="UniProtKB-EC"/>
</dbReference>
<accession>A0A916JVV5</accession>
<dbReference type="EC" id="4.2.1.113" evidence="2"/>
<organism evidence="2 3">
    <name type="scientific">Paenibacillus solanacearum</name>
    <dbReference type="NCBI Taxonomy" id="2048548"/>
    <lineage>
        <taxon>Bacteria</taxon>
        <taxon>Bacillati</taxon>
        <taxon>Bacillota</taxon>
        <taxon>Bacilli</taxon>
        <taxon>Bacillales</taxon>
        <taxon>Paenibacillaceae</taxon>
        <taxon>Paenibacillus</taxon>
    </lineage>
</organism>
<dbReference type="InterPro" id="IPR029065">
    <property type="entry name" value="Enolase_C-like"/>
</dbReference>
<dbReference type="SFLD" id="SFLDS00001">
    <property type="entry name" value="Enolase"/>
    <property type="match status" value="1"/>
</dbReference>
<dbReference type="PANTHER" id="PTHR48080">
    <property type="entry name" value="D-GALACTONATE DEHYDRATASE-RELATED"/>
    <property type="match status" value="1"/>
</dbReference>
<dbReference type="InterPro" id="IPR034593">
    <property type="entry name" value="DgoD-like"/>
</dbReference>
<keyword evidence="2" id="KW-0456">Lyase</keyword>
<dbReference type="RefSeq" id="WP_218090930.1">
    <property type="nucleotide sequence ID" value="NZ_CAJVAS010000003.1"/>
</dbReference>
<proteinExistence type="predicted"/>
<gene>
    <name evidence="2" type="primary">menC</name>
    <name evidence="2" type="ORF">PAESOLCIP111_01115</name>
</gene>
<dbReference type="AlphaFoldDB" id="A0A916JVV5"/>
<sequence length="382" mass="42517">MSILPIHPDWKVEKIECVTMEGERHRSAGANAKLSTHGKVMKHPVARVTIGGVSGFGWTRIRKEDAAKLIGMRAAELFDIGGAVLPPYRGLDFPLLDWLAKVQNKPVCELFARESGSADNYRVPCYDTSLYFDELHIADDEAAVRYIQDEAREGADKGHRNFKIKVGRGARHMPLAEGIRRDIAIIRAVREVAGPSGKVMIDANNGYNVNIAKQVLAETADCQVYWIEEAFHEDPVYYGDLKEWIVRENIGTLIGDGEGAGVSPQLLDWAKQGLIDVIQYDILDYTFSGWTELGRSLDRHGLKSSPHNYGRAYGNYVLSHLKAAVGQFQFVEWDAGVMPGIDDSGYRIEDGHVIVPNKPGFGLELDDAYFARLVNEKGWTLS</sequence>
<dbReference type="SMART" id="SM00922">
    <property type="entry name" value="MR_MLE"/>
    <property type="match status" value="1"/>
</dbReference>
<evidence type="ECO:0000259" key="1">
    <source>
        <dbReference type="SMART" id="SM00922"/>
    </source>
</evidence>
<reference evidence="2" key="1">
    <citation type="submission" date="2021-06" db="EMBL/GenBank/DDBJ databases">
        <authorList>
            <person name="Criscuolo A."/>
        </authorList>
    </citation>
    <scope>NUCLEOTIDE SEQUENCE</scope>
    <source>
        <strain evidence="2">CIP111600</strain>
    </source>
</reference>
<protein>
    <submittedName>
        <fullName evidence="2">O-succinylbenzoate synthase</fullName>
        <ecNumber evidence="2">4.2.1.113</ecNumber>
    </submittedName>
</protein>
<keyword evidence="3" id="KW-1185">Reference proteome</keyword>
<evidence type="ECO:0000313" key="2">
    <source>
        <dbReference type="EMBL" id="CAG7608949.1"/>
    </source>
</evidence>
<name>A0A916JVV5_9BACL</name>
<dbReference type="Proteomes" id="UP000693672">
    <property type="component" value="Unassembled WGS sequence"/>
</dbReference>